<organism evidence="10 11">
    <name type="scientific">Pisum sativum</name>
    <name type="common">Garden pea</name>
    <name type="synonym">Lathyrus oleraceus</name>
    <dbReference type="NCBI Taxonomy" id="3888"/>
    <lineage>
        <taxon>Eukaryota</taxon>
        <taxon>Viridiplantae</taxon>
        <taxon>Streptophyta</taxon>
        <taxon>Embryophyta</taxon>
        <taxon>Tracheophyta</taxon>
        <taxon>Spermatophyta</taxon>
        <taxon>Magnoliopsida</taxon>
        <taxon>eudicotyledons</taxon>
        <taxon>Gunneridae</taxon>
        <taxon>Pentapetalae</taxon>
        <taxon>rosids</taxon>
        <taxon>fabids</taxon>
        <taxon>Fabales</taxon>
        <taxon>Fabaceae</taxon>
        <taxon>Papilionoideae</taxon>
        <taxon>50 kb inversion clade</taxon>
        <taxon>NPAAA clade</taxon>
        <taxon>Hologalegina</taxon>
        <taxon>IRL clade</taxon>
        <taxon>Fabeae</taxon>
        <taxon>Lathyrus</taxon>
    </lineage>
</organism>
<dbReference type="InterPro" id="IPR042197">
    <property type="entry name" value="Apaf_helical"/>
</dbReference>
<name>A0A9D4WZ60_PEA</name>
<evidence type="ECO:0000259" key="6">
    <source>
        <dbReference type="Pfam" id="PF00931"/>
    </source>
</evidence>
<evidence type="ECO:0000313" key="11">
    <source>
        <dbReference type="Proteomes" id="UP001058974"/>
    </source>
</evidence>
<dbReference type="InterPro" id="IPR003591">
    <property type="entry name" value="Leu-rich_rpt_typical-subtyp"/>
</dbReference>
<evidence type="ECO:0000259" key="9">
    <source>
        <dbReference type="Pfam" id="PF25019"/>
    </source>
</evidence>
<dbReference type="InterPro" id="IPR032675">
    <property type="entry name" value="LRR_dom_sf"/>
</dbReference>
<evidence type="ECO:0000256" key="2">
    <source>
        <dbReference type="ARBA" id="ARBA00022737"/>
    </source>
</evidence>
<dbReference type="FunFam" id="1.10.10.10:FF:000322">
    <property type="entry name" value="Probable disease resistance protein At1g63360"/>
    <property type="match status" value="1"/>
</dbReference>
<feature type="domain" description="Disease resistance N-terminal" evidence="7">
    <location>
        <begin position="15"/>
        <end position="102"/>
    </location>
</feature>
<proteinExistence type="predicted"/>
<feature type="domain" description="NB-ARC" evidence="6">
    <location>
        <begin position="177"/>
        <end position="345"/>
    </location>
</feature>
<dbReference type="InterPro" id="IPR001611">
    <property type="entry name" value="Leu-rich_rpt"/>
</dbReference>
<dbReference type="SUPFAM" id="SSF52540">
    <property type="entry name" value="P-loop containing nucleoside triphosphate hydrolases"/>
    <property type="match status" value="1"/>
</dbReference>
<feature type="domain" description="R13L1/DRL21-like LRR repeat region" evidence="9">
    <location>
        <begin position="690"/>
        <end position="813"/>
    </location>
</feature>
<evidence type="ECO:0000256" key="5">
    <source>
        <dbReference type="ARBA" id="ARBA00022840"/>
    </source>
</evidence>
<reference evidence="10 11" key="1">
    <citation type="journal article" date="2022" name="Nat. Genet.">
        <title>Improved pea reference genome and pan-genome highlight genomic features and evolutionary characteristics.</title>
        <authorList>
            <person name="Yang T."/>
            <person name="Liu R."/>
            <person name="Luo Y."/>
            <person name="Hu S."/>
            <person name="Wang D."/>
            <person name="Wang C."/>
            <person name="Pandey M.K."/>
            <person name="Ge S."/>
            <person name="Xu Q."/>
            <person name="Li N."/>
            <person name="Li G."/>
            <person name="Huang Y."/>
            <person name="Saxena R.K."/>
            <person name="Ji Y."/>
            <person name="Li M."/>
            <person name="Yan X."/>
            <person name="He Y."/>
            <person name="Liu Y."/>
            <person name="Wang X."/>
            <person name="Xiang C."/>
            <person name="Varshney R.K."/>
            <person name="Ding H."/>
            <person name="Gao S."/>
            <person name="Zong X."/>
        </authorList>
    </citation>
    <scope>NUCLEOTIDE SEQUENCE [LARGE SCALE GENOMIC DNA]</scope>
    <source>
        <strain evidence="10 11">cv. Zhongwan 6</strain>
    </source>
</reference>
<dbReference type="SMART" id="SM00369">
    <property type="entry name" value="LRR_TYP"/>
    <property type="match status" value="2"/>
</dbReference>
<dbReference type="PANTHER" id="PTHR36766">
    <property type="entry name" value="PLANT BROAD-SPECTRUM MILDEW RESISTANCE PROTEIN RPW8"/>
    <property type="match status" value="1"/>
</dbReference>
<feature type="domain" description="Disease resistance protein winged helix" evidence="8">
    <location>
        <begin position="432"/>
        <end position="502"/>
    </location>
</feature>
<dbReference type="InterPro" id="IPR056789">
    <property type="entry name" value="LRR_R13L1-DRL21"/>
</dbReference>
<dbReference type="Pfam" id="PF18052">
    <property type="entry name" value="Rx_N"/>
    <property type="match status" value="1"/>
</dbReference>
<dbReference type="Gramene" id="Psat05G0593100-T1">
    <property type="protein sequence ID" value="KAI5410599.1"/>
    <property type="gene ID" value="KIW84_055931"/>
</dbReference>
<sequence>MAATVIGTAFLSATVQTLVEKLASKEFRDYIINTKLDDSLLKQLGQTLLTIQPVLDAAEEKQINTPSVKQWLDGLKDALYDAEDLLNHISYDSLRCQMENTQAASKTKQVWNFLSSPFRSIYGEINSQMKIMCESLQLFAQHKDIIGLQTKSVRVSHRTPSSSMVNESVMVGRKEDKEIVMNMLLSDNGTSKINIEVVAILGMGGVGKTTLAQLAYNDEKVEHHFDLKAWACVSEDFDVFRVTKALLESVTSKTWETSNLDFLRVELKKNLRDKRFFIVLDDLWNDSYSDWDELASPLIYGKNGSRMIITTRHKKVADVARTFPIFSLDPLSHEDSWFLLSKHAFGSGDFSETQRRKLEPIGRKIARKCGGLPIAAKSLGGLLRSKVDTEEWIEVLNNDIWNLQNDNILPALRLSYQYLSSQLKRCFSYCSIFPKDYPLDRKQLVLLWMAEGFLDHSQDRKTMEEVGDEFFAELLSRSLIQQLHDNYGKQIFVMHDLVNDLATAVSGRSCYRHEFGAKSYENVRHLSYNKETYDVFKKFKTFDKFKRLRSFLAIEFRWAEYNLSRNVVNYLLPTFERLRVLSLSKYRNITTLPVTVGNLVQLRYLDLSHTEITSLPDTICNLYYLQTLILSECYKLTELPEFVGKLINLRHLYIDRTSIIEMPKQIAELENLQTLNVFVVGKKNIGSSVREIGKFPNLRGELFIKNLQNVIDVMEASDTNLKSKEHIEVLTLQWGKETDDTLNERNVLDMLQPSSNLKKLTIDLYGGTHFPSWLGDPSFFNMVSLYIHECVNCTTLPPLGQLPSLKDLRIGRMTILDTIGQQFYGIAAGGSNSSFQPFQSLENLLFLSMGNWKEWHPFPDNMSPFPRLKTLRLLSCPKLKGHLPTHLPSIEEIEIDGCDHLLAAPPTQHWLSSIKKIHIKGDSNSESNTERTQYSLLESDSPCLLQTIDISNCHMLKSVPKMIINSTCLLCLDLYGISSLNAFPTNGLPTSLQSLCIEECENLTFLPPETWRNYTSLVTLKLQTSCSALTSFPLNCFPMLQDLSIRKCRSLESIFISETLPCSSSTLRSFVVSDCEALRSLPQRMDTLTALESIILCNLPNLNLSLCEGAFLPPNLQSITVYSVRITKPVTEWGLQGLTRVRSMDISGDDIVKMLLKEQLLPITLVSLEFESLFEMKSLEANGLRHLSSLECLYFINCPELVSLSEKAFPSSLKTLYFRNCPRLNSLSEKVFPSSLKTLFFCECPRLESLPEDSLPTFLEELTISRCPLLEERYKRNEYWSKIAHISVIKINEQLTI</sequence>
<evidence type="ECO:0000313" key="10">
    <source>
        <dbReference type="EMBL" id="KAI5410599.1"/>
    </source>
</evidence>
<dbReference type="Gene3D" id="1.10.10.10">
    <property type="entry name" value="Winged helix-like DNA-binding domain superfamily/Winged helix DNA-binding domain"/>
    <property type="match status" value="1"/>
</dbReference>
<dbReference type="PANTHER" id="PTHR36766:SF40">
    <property type="entry name" value="DISEASE RESISTANCE PROTEIN RGA3"/>
    <property type="match status" value="1"/>
</dbReference>
<dbReference type="FunFam" id="3.40.50.300:FF:001091">
    <property type="entry name" value="Probable disease resistance protein At1g61300"/>
    <property type="match status" value="1"/>
</dbReference>
<dbReference type="PRINTS" id="PR00364">
    <property type="entry name" value="DISEASERSIST"/>
</dbReference>
<keyword evidence="3" id="KW-0547">Nucleotide-binding</keyword>
<evidence type="ECO:0000256" key="3">
    <source>
        <dbReference type="ARBA" id="ARBA00022741"/>
    </source>
</evidence>
<dbReference type="GO" id="GO:0043531">
    <property type="term" value="F:ADP binding"/>
    <property type="evidence" value="ECO:0007669"/>
    <property type="project" value="InterPro"/>
</dbReference>
<dbReference type="SUPFAM" id="SSF52058">
    <property type="entry name" value="L domain-like"/>
    <property type="match status" value="2"/>
</dbReference>
<protein>
    <submittedName>
        <fullName evidence="10">Uncharacterized protein</fullName>
    </submittedName>
</protein>
<dbReference type="GO" id="GO:0006952">
    <property type="term" value="P:defense response"/>
    <property type="evidence" value="ECO:0007669"/>
    <property type="project" value="UniProtKB-KW"/>
</dbReference>
<dbReference type="Proteomes" id="UP001058974">
    <property type="component" value="Chromosome 5"/>
</dbReference>
<dbReference type="Gene3D" id="1.20.5.4130">
    <property type="match status" value="1"/>
</dbReference>
<dbReference type="Pfam" id="PF00931">
    <property type="entry name" value="NB-ARC"/>
    <property type="match status" value="1"/>
</dbReference>
<comment type="caution">
    <text evidence="10">The sequence shown here is derived from an EMBL/GenBank/DDBJ whole genome shotgun (WGS) entry which is preliminary data.</text>
</comment>
<evidence type="ECO:0000256" key="4">
    <source>
        <dbReference type="ARBA" id="ARBA00022821"/>
    </source>
</evidence>
<dbReference type="InterPro" id="IPR027417">
    <property type="entry name" value="P-loop_NTPase"/>
</dbReference>
<dbReference type="GO" id="GO:0051707">
    <property type="term" value="P:response to other organism"/>
    <property type="evidence" value="ECO:0007669"/>
    <property type="project" value="UniProtKB-ARBA"/>
</dbReference>
<dbReference type="PROSITE" id="PS51450">
    <property type="entry name" value="LRR"/>
    <property type="match status" value="1"/>
</dbReference>
<dbReference type="Gene3D" id="3.80.10.10">
    <property type="entry name" value="Ribonuclease Inhibitor"/>
    <property type="match status" value="3"/>
</dbReference>
<dbReference type="InterPro" id="IPR058922">
    <property type="entry name" value="WHD_DRP"/>
</dbReference>
<keyword evidence="11" id="KW-1185">Reference proteome</keyword>
<dbReference type="GO" id="GO:0005524">
    <property type="term" value="F:ATP binding"/>
    <property type="evidence" value="ECO:0007669"/>
    <property type="project" value="UniProtKB-KW"/>
</dbReference>
<dbReference type="InterPro" id="IPR041118">
    <property type="entry name" value="Rx_N"/>
</dbReference>
<dbReference type="Gene3D" id="1.10.8.430">
    <property type="entry name" value="Helical domain of apoptotic protease-activating factors"/>
    <property type="match status" value="1"/>
</dbReference>
<keyword evidence="4" id="KW-0611">Plant defense</keyword>
<dbReference type="InterPro" id="IPR002182">
    <property type="entry name" value="NB-ARC"/>
</dbReference>
<dbReference type="EMBL" id="JAMSHJ010000005">
    <property type="protein sequence ID" value="KAI5410599.1"/>
    <property type="molecule type" value="Genomic_DNA"/>
</dbReference>
<evidence type="ECO:0000256" key="1">
    <source>
        <dbReference type="ARBA" id="ARBA00022614"/>
    </source>
</evidence>
<keyword evidence="2" id="KW-0677">Repeat</keyword>
<dbReference type="OrthoDB" id="2973320at2759"/>
<dbReference type="Gene3D" id="3.40.50.300">
    <property type="entry name" value="P-loop containing nucleotide triphosphate hydrolases"/>
    <property type="match status" value="1"/>
</dbReference>
<evidence type="ECO:0000259" key="8">
    <source>
        <dbReference type="Pfam" id="PF23559"/>
    </source>
</evidence>
<dbReference type="Pfam" id="PF23559">
    <property type="entry name" value="WHD_DRP"/>
    <property type="match status" value="1"/>
</dbReference>
<dbReference type="InterPro" id="IPR036388">
    <property type="entry name" value="WH-like_DNA-bd_sf"/>
</dbReference>
<evidence type="ECO:0000259" key="7">
    <source>
        <dbReference type="Pfam" id="PF18052"/>
    </source>
</evidence>
<accession>A0A9D4WZ60</accession>
<gene>
    <name evidence="10" type="ORF">KIW84_055931</name>
</gene>
<keyword evidence="1" id="KW-0433">Leucine-rich repeat</keyword>
<keyword evidence="5" id="KW-0067">ATP-binding</keyword>
<dbReference type="Pfam" id="PF25019">
    <property type="entry name" value="LRR_R13L1-DRL21"/>
    <property type="match status" value="1"/>
</dbReference>